<dbReference type="Proteomes" id="UP001567538">
    <property type="component" value="Unassembled WGS sequence"/>
</dbReference>
<protein>
    <submittedName>
        <fullName evidence="8">Lysophosphatidylcholine acyltransferase 1</fullName>
        <ecNumber evidence="8">2.3.1.-</ecNumber>
    </submittedName>
</protein>
<dbReference type="PANTHER" id="PTHR13906">
    <property type="entry name" value="PORCUPINE"/>
    <property type="match status" value="1"/>
</dbReference>
<dbReference type="PANTHER" id="PTHR13906:SF4">
    <property type="entry name" value="LYSOPHOSPHOLIPID ACYLTRANSFERASE 6"/>
    <property type="match status" value="1"/>
</dbReference>
<keyword evidence="6 8" id="KW-0012">Acyltransferase</keyword>
<evidence type="ECO:0000256" key="7">
    <source>
        <dbReference type="SAM" id="Phobius"/>
    </source>
</evidence>
<sequence>MMIYFIVSLLCHRFRDVYERLIQNGKKPGFFQLLATQTVGAVWHGLYPGYIIFFIQSATMIAGSRVLYRWQQASQSSLVKRLLVFVNFAYTLLSLNYSSIGFMVLSLHETVTAYGSVYYSILERLFQ</sequence>
<evidence type="ECO:0000256" key="6">
    <source>
        <dbReference type="ARBA" id="ARBA00023315"/>
    </source>
</evidence>
<dbReference type="GO" id="GO:0016746">
    <property type="term" value="F:acyltransferase activity"/>
    <property type="evidence" value="ECO:0007669"/>
    <property type="project" value="UniProtKB-KW"/>
</dbReference>
<dbReference type="GO" id="GO:0019432">
    <property type="term" value="P:triglyceride biosynthetic process"/>
    <property type="evidence" value="ECO:0007669"/>
    <property type="project" value="UniProtKB-ARBA"/>
</dbReference>
<accession>A0ABD1IMQ1</accession>
<evidence type="ECO:0000256" key="4">
    <source>
        <dbReference type="ARBA" id="ARBA00022989"/>
    </source>
</evidence>
<comment type="subcellular location">
    <subcellularLocation>
        <location evidence="1">Membrane</location>
        <topology evidence="1">Multi-pass membrane protein</topology>
    </subcellularLocation>
</comment>
<dbReference type="Pfam" id="PF03062">
    <property type="entry name" value="MBOAT"/>
    <property type="match status" value="1"/>
</dbReference>
<feature type="transmembrane region" description="Helical" evidence="7">
    <location>
        <begin position="50"/>
        <end position="70"/>
    </location>
</feature>
<keyword evidence="5 7" id="KW-0472">Membrane</keyword>
<gene>
    <name evidence="8" type="primary">LPCAT1</name>
    <name evidence="8" type="ORF">AAHA92_00557</name>
</gene>
<keyword evidence="9" id="KW-1185">Reference proteome</keyword>
<organism evidence="8 9">
    <name type="scientific">Salvia divinorum</name>
    <name type="common">Maria pastora</name>
    <name type="synonym">Diviner's sage</name>
    <dbReference type="NCBI Taxonomy" id="28513"/>
    <lineage>
        <taxon>Eukaryota</taxon>
        <taxon>Viridiplantae</taxon>
        <taxon>Streptophyta</taxon>
        <taxon>Embryophyta</taxon>
        <taxon>Tracheophyta</taxon>
        <taxon>Spermatophyta</taxon>
        <taxon>Magnoliopsida</taxon>
        <taxon>eudicotyledons</taxon>
        <taxon>Gunneridae</taxon>
        <taxon>Pentapetalae</taxon>
        <taxon>asterids</taxon>
        <taxon>lamiids</taxon>
        <taxon>Lamiales</taxon>
        <taxon>Lamiaceae</taxon>
        <taxon>Nepetoideae</taxon>
        <taxon>Mentheae</taxon>
        <taxon>Salviinae</taxon>
        <taxon>Salvia</taxon>
        <taxon>Salvia subgen. Calosphace</taxon>
    </lineage>
</organism>
<reference evidence="8 9" key="1">
    <citation type="submission" date="2024-06" db="EMBL/GenBank/DDBJ databases">
        <title>A chromosome level genome sequence of Diviner's sage (Salvia divinorum).</title>
        <authorList>
            <person name="Ford S.A."/>
            <person name="Ro D.-K."/>
            <person name="Ness R.W."/>
            <person name="Phillips M.A."/>
        </authorList>
    </citation>
    <scope>NUCLEOTIDE SEQUENCE [LARGE SCALE GENOMIC DNA]</scope>
    <source>
        <strain evidence="8">SAF-2024a</strain>
        <tissue evidence="8">Leaf</tissue>
    </source>
</reference>
<dbReference type="EMBL" id="JBEAFC010000001">
    <property type="protein sequence ID" value="KAL1569024.1"/>
    <property type="molecule type" value="Genomic_DNA"/>
</dbReference>
<keyword evidence="2 8" id="KW-0808">Transferase</keyword>
<feature type="transmembrane region" description="Helical" evidence="7">
    <location>
        <begin position="82"/>
        <end position="105"/>
    </location>
</feature>
<dbReference type="InterPro" id="IPR049941">
    <property type="entry name" value="LPLAT_7/PORCN-like"/>
</dbReference>
<comment type="caution">
    <text evidence="8">The sequence shown here is derived from an EMBL/GenBank/DDBJ whole genome shotgun (WGS) entry which is preliminary data.</text>
</comment>
<evidence type="ECO:0000256" key="5">
    <source>
        <dbReference type="ARBA" id="ARBA00023136"/>
    </source>
</evidence>
<dbReference type="AlphaFoldDB" id="A0ABD1IMQ1"/>
<proteinExistence type="predicted"/>
<keyword evidence="4 7" id="KW-1133">Transmembrane helix</keyword>
<evidence type="ECO:0000256" key="2">
    <source>
        <dbReference type="ARBA" id="ARBA00022679"/>
    </source>
</evidence>
<evidence type="ECO:0000313" key="8">
    <source>
        <dbReference type="EMBL" id="KAL1569024.1"/>
    </source>
</evidence>
<evidence type="ECO:0000256" key="3">
    <source>
        <dbReference type="ARBA" id="ARBA00022692"/>
    </source>
</evidence>
<keyword evidence="3 7" id="KW-0812">Transmembrane</keyword>
<evidence type="ECO:0000313" key="9">
    <source>
        <dbReference type="Proteomes" id="UP001567538"/>
    </source>
</evidence>
<dbReference type="EC" id="2.3.1.-" evidence="8"/>
<dbReference type="GO" id="GO:0016020">
    <property type="term" value="C:membrane"/>
    <property type="evidence" value="ECO:0007669"/>
    <property type="project" value="UniProtKB-SubCell"/>
</dbReference>
<dbReference type="InterPro" id="IPR004299">
    <property type="entry name" value="MBOAT_fam"/>
</dbReference>
<evidence type="ECO:0000256" key="1">
    <source>
        <dbReference type="ARBA" id="ARBA00004141"/>
    </source>
</evidence>
<name>A0ABD1IMQ1_SALDI</name>